<sequence>MLKASALPKRYEIGKTQFYQWRNHLKTLGYDMEPQRQGQSSLYSDEQIELFDQFATHIKEHDGFDRFPPATIKEEPPVNSSPNDNPPNGLVHHQDEQLNLESAPPEEIQGKLI</sequence>
<dbReference type="EMBL" id="CP000807">
    <property type="protein sequence ID" value="ACB54485.1"/>
    <property type="molecule type" value="Genomic_DNA"/>
</dbReference>
<evidence type="ECO:0000313" key="3">
    <source>
        <dbReference type="Proteomes" id="UP000001203"/>
    </source>
</evidence>
<dbReference type="STRING" id="43989.cce_5139"/>
<feature type="compositionally biased region" description="Low complexity" evidence="1">
    <location>
        <begin position="77"/>
        <end position="88"/>
    </location>
</feature>
<dbReference type="HOGENOM" id="CLU_2129312_0_0_3"/>
<dbReference type="OrthoDB" id="561675at2"/>
<dbReference type="KEGG" id="cyt:cce_5139"/>
<name>B1X2X4_CROS5</name>
<dbReference type="Proteomes" id="UP000001203">
    <property type="component" value="Chromosome linear"/>
</dbReference>
<dbReference type="RefSeq" id="WP_009547518.1">
    <property type="nucleotide sequence ID" value="NC_010547.1"/>
</dbReference>
<feature type="region of interest" description="Disordered" evidence="1">
    <location>
        <begin position="62"/>
        <end position="113"/>
    </location>
</feature>
<organism evidence="2 3">
    <name type="scientific">Crocosphaera subtropica (strain ATCC 51142 / BH68)</name>
    <name type="common">Cyanothece sp. (strain ATCC 51142)</name>
    <dbReference type="NCBI Taxonomy" id="43989"/>
    <lineage>
        <taxon>Bacteria</taxon>
        <taxon>Bacillati</taxon>
        <taxon>Cyanobacteriota</taxon>
        <taxon>Cyanophyceae</taxon>
        <taxon>Oscillatoriophycideae</taxon>
        <taxon>Chroococcales</taxon>
        <taxon>Aphanothecaceae</taxon>
        <taxon>Crocosphaera</taxon>
        <taxon>Crocosphaera subtropica</taxon>
    </lineage>
</organism>
<gene>
    <name evidence="2" type="ordered locus">cce_5139</name>
</gene>
<evidence type="ECO:0000313" key="2">
    <source>
        <dbReference type="EMBL" id="ACB54485.1"/>
    </source>
</evidence>
<keyword evidence="3" id="KW-1185">Reference proteome</keyword>
<dbReference type="AlphaFoldDB" id="B1X2X4"/>
<evidence type="ECO:0000256" key="1">
    <source>
        <dbReference type="SAM" id="MobiDB-lite"/>
    </source>
</evidence>
<reference evidence="2 3" key="1">
    <citation type="journal article" date="2008" name="Proc. Natl. Acad. Sci. U.S.A.">
        <title>The genome of Cyanothece 51142, a unicellular diazotrophic cyanobacterium important in the marine nitrogen cycle.</title>
        <authorList>
            <person name="Welsh E.A."/>
            <person name="Liberton M."/>
            <person name="Stoeckel J."/>
            <person name="Loh T."/>
            <person name="Elvitigala T."/>
            <person name="Wang C."/>
            <person name="Wollam A."/>
            <person name="Fulton R.S."/>
            <person name="Clifton S.W."/>
            <person name="Jacobs J.M."/>
            <person name="Aurora R."/>
            <person name="Ghosh B.K."/>
            <person name="Sherman L.A."/>
            <person name="Smith R.D."/>
            <person name="Wilson R.K."/>
            <person name="Pakrasi H.B."/>
        </authorList>
    </citation>
    <scope>NUCLEOTIDE SEQUENCE [LARGE SCALE GENOMIC DNA]</scope>
    <source>
        <strain evidence="3">ATCC 51142 / BH68</strain>
    </source>
</reference>
<protein>
    <submittedName>
        <fullName evidence="2">Uncharacterized protein</fullName>
    </submittedName>
</protein>
<proteinExistence type="predicted"/>
<accession>B1X2X4</accession>